<dbReference type="Proteomes" id="UP001143856">
    <property type="component" value="Unassembled WGS sequence"/>
</dbReference>
<gene>
    <name evidence="1" type="ORF">NUW58_g560</name>
</gene>
<sequence length="553" mass="61249">MEASEMPDQYYTYDGRLDSFHASHPVRRGSTAKGKASKALSWPYKRLDPETFARAGFYFAPTLEDPYNTVCFLCCKNMGGWEEYDNPFEEHLRLSPRCGWAIMGCIETGLGDYALDDPTSSEMIAARKATFGDRWPHDGKRGWKCKTKQLVDAGWKYTPTAESDDMATCTYCQLALDGWEPKDNPMDEHYRRSPECPFFALINQYKAAAPAKRKARGKTVRSSKAGRLSTQSVATATSDTTSLLEHPTDHDDSVLTTTSVMTQGGSKRPRAKKATTAKGKKSRAKKDEAVEVLEDTPEDAQPEIQEESQPTETEEVTKKPARSRKRTTAAIEDSTLTMAQGPAPKKRATRGRVVSAKVEQPDADHAMFDPVPHEVDDAVVDAELKALEAEMAVESAETLHVPKKGRQAGTRKASKQTTKKTKTKAPVEPTPEPEPIVDPDMDELAEGQDVSMISNNTIVRASLSSTSAPKKRGRPSKKSVLAQVEPEPEPATRPNSEPEVEVEDIAPSEAHLEPERGRFGRRIIILYPSEHSMVIELRFDFKASSWSSLKTVV</sequence>
<organism evidence="1 2">
    <name type="scientific">Xylaria curta</name>
    <dbReference type="NCBI Taxonomy" id="42375"/>
    <lineage>
        <taxon>Eukaryota</taxon>
        <taxon>Fungi</taxon>
        <taxon>Dikarya</taxon>
        <taxon>Ascomycota</taxon>
        <taxon>Pezizomycotina</taxon>
        <taxon>Sordariomycetes</taxon>
        <taxon>Xylariomycetidae</taxon>
        <taxon>Xylariales</taxon>
        <taxon>Xylariaceae</taxon>
        <taxon>Xylaria</taxon>
    </lineage>
</organism>
<evidence type="ECO:0000313" key="2">
    <source>
        <dbReference type="Proteomes" id="UP001143856"/>
    </source>
</evidence>
<evidence type="ECO:0000313" key="1">
    <source>
        <dbReference type="EMBL" id="KAJ2997712.1"/>
    </source>
</evidence>
<accession>A0ACC1PRS1</accession>
<proteinExistence type="predicted"/>
<keyword evidence="2" id="KW-1185">Reference proteome</keyword>
<comment type="caution">
    <text evidence="1">The sequence shown here is derived from an EMBL/GenBank/DDBJ whole genome shotgun (WGS) entry which is preliminary data.</text>
</comment>
<reference evidence="1" key="1">
    <citation type="submission" date="2022-10" db="EMBL/GenBank/DDBJ databases">
        <title>Genome Sequence of Xylaria curta.</title>
        <authorList>
            <person name="Buettner E."/>
        </authorList>
    </citation>
    <scope>NUCLEOTIDE SEQUENCE</scope>
    <source>
        <strain evidence="1">Babe10</strain>
    </source>
</reference>
<protein>
    <submittedName>
        <fullName evidence="1">Uncharacterized protein</fullName>
    </submittedName>
</protein>
<name>A0ACC1PRS1_9PEZI</name>
<dbReference type="EMBL" id="JAPDGR010000049">
    <property type="protein sequence ID" value="KAJ2997712.1"/>
    <property type="molecule type" value="Genomic_DNA"/>
</dbReference>